<dbReference type="InterPro" id="IPR013216">
    <property type="entry name" value="Methyltransf_11"/>
</dbReference>
<organism evidence="4 5">
    <name type="scientific">Pseudooctadecabacter jejudonensis</name>
    <dbReference type="NCBI Taxonomy" id="1391910"/>
    <lineage>
        <taxon>Bacteria</taxon>
        <taxon>Pseudomonadati</taxon>
        <taxon>Pseudomonadota</taxon>
        <taxon>Alphaproteobacteria</taxon>
        <taxon>Rhodobacterales</taxon>
        <taxon>Paracoccaceae</taxon>
        <taxon>Pseudooctadecabacter</taxon>
    </lineage>
</organism>
<evidence type="ECO:0000313" key="5">
    <source>
        <dbReference type="Proteomes" id="UP000193623"/>
    </source>
</evidence>
<keyword evidence="5" id="KW-1185">Reference proteome</keyword>
<dbReference type="Proteomes" id="UP000193623">
    <property type="component" value="Unassembled WGS sequence"/>
</dbReference>
<accession>A0A1Y5S717</accession>
<dbReference type="InterPro" id="IPR050602">
    <property type="entry name" value="Malonyl-ACP_OMT"/>
</dbReference>
<evidence type="ECO:0000313" key="4">
    <source>
        <dbReference type="EMBL" id="SLN33852.1"/>
    </source>
</evidence>
<protein>
    <submittedName>
        <fullName evidence="4">Biotin biosynthesis protein BioC</fullName>
    </submittedName>
</protein>
<dbReference type="AlphaFoldDB" id="A0A1Y5S717"/>
<reference evidence="4 5" key="1">
    <citation type="submission" date="2017-03" db="EMBL/GenBank/DDBJ databases">
        <authorList>
            <person name="Afonso C.L."/>
            <person name="Miller P.J."/>
            <person name="Scott M.A."/>
            <person name="Spackman E."/>
            <person name="Goraichik I."/>
            <person name="Dimitrov K.M."/>
            <person name="Suarez D.L."/>
            <person name="Swayne D.E."/>
        </authorList>
    </citation>
    <scope>NUCLEOTIDE SEQUENCE [LARGE SCALE GENOMIC DNA]</scope>
    <source>
        <strain evidence="4 5">CECT 8397</strain>
    </source>
</reference>
<feature type="domain" description="Methyltransferase type 11" evidence="3">
    <location>
        <begin position="56"/>
        <end position="113"/>
    </location>
</feature>
<keyword evidence="1" id="KW-0489">Methyltransferase</keyword>
<gene>
    <name evidence="4" type="ORF">PSJ8397_01643</name>
</gene>
<dbReference type="Gene3D" id="3.40.50.150">
    <property type="entry name" value="Vaccinia Virus protein VP39"/>
    <property type="match status" value="1"/>
</dbReference>
<evidence type="ECO:0000256" key="1">
    <source>
        <dbReference type="ARBA" id="ARBA00022603"/>
    </source>
</evidence>
<dbReference type="Pfam" id="PF08241">
    <property type="entry name" value="Methyltransf_11"/>
    <property type="match status" value="1"/>
</dbReference>
<dbReference type="InterPro" id="IPR029063">
    <property type="entry name" value="SAM-dependent_MTases_sf"/>
</dbReference>
<dbReference type="PANTHER" id="PTHR13090">
    <property type="entry name" value="ARGININE-HYDROXYLASE NDUFAF5, MITOCHONDRIAL"/>
    <property type="match status" value="1"/>
</dbReference>
<dbReference type="PANTHER" id="PTHR13090:SF1">
    <property type="entry name" value="ARGININE-HYDROXYLASE NDUFAF5, MITOCHONDRIAL"/>
    <property type="match status" value="1"/>
</dbReference>
<dbReference type="RefSeq" id="WP_085864296.1">
    <property type="nucleotide sequence ID" value="NZ_FWFT01000002.1"/>
</dbReference>
<evidence type="ECO:0000259" key="3">
    <source>
        <dbReference type="Pfam" id="PF08241"/>
    </source>
</evidence>
<dbReference type="OrthoDB" id="9793723at2"/>
<evidence type="ECO:0000256" key="2">
    <source>
        <dbReference type="ARBA" id="ARBA00022679"/>
    </source>
</evidence>
<dbReference type="EMBL" id="FWFT01000002">
    <property type="protein sequence ID" value="SLN33852.1"/>
    <property type="molecule type" value="Genomic_DNA"/>
</dbReference>
<dbReference type="GO" id="GO:0032259">
    <property type="term" value="P:methylation"/>
    <property type="evidence" value="ECO:0007669"/>
    <property type="project" value="UniProtKB-KW"/>
</dbReference>
<sequence>METPPRLTDRPALMRNRTRASEMFVQEAAADDVQERLIEVNRTFTSPAVVTGFPEFWRARIPEAKIVSDEDVLSLDEAAHDLVIHALSLHWADDPIGQLVQCRRALKPDGLLIATTFAGQTLHELRAALAEAEAAVTGGLSPRILPMGEVRDLGGLLQRAGFALPVADMMPLTASYETALHLMRDLRAMGEANAMDARRKTFTPRQVIGQAAATYQAAFATEDGRIPATFEIVTLTGWAPADSQPKPLRPGSATHRLADVLNTTETPLIRSKD</sequence>
<proteinExistence type="predicted"/>
<name>A0A1Y5S717_9RHOB</name>
<dbReference type="GO" id="GO:0008757">
    <property type="term" value="F:S-adenosylmethionine-dependent methyltransferase activity"/>
    <property type="evidence" value="ECO:0007669"/>
    <property type="project" value="InterPro"/>
</dbReference>
<keyword evidence="2" id="KW-0808">Transferase</keyword>
<dbReference type="SUPFAM" id="SSF53335">
    <property type="entry name" value="S-adenosyl-L-methionine-dependent methyltransferases"/>
    <property type="match status" value="1"/>
</dbReference>